<dbReference type="Gene3D" id="3.40.50.1000">
    <property type="entry name" value="HAD superfamily/HAD-like"/>
    <property type="match status" value="1"/>
</dbReference>
<proteinExistence type="predicted"/>
<name>A0A8S2UWW6_9BILA</name>
<evidence type="ECO:0000313" key="2">
    <source>
        <dbReference type="EMBL" id="CAF4341807.1"/>
    </source>
</evidence>
<dbReference type="AlphaFoldDB" id="A0A8S2UWW6"/>
<dbReference type="EMBL" id="CAJOBH010023712">
    <property type="protein sequence ID" value="CAF4237355.1"/>
    <property type="molecule type" value="Genomic_DNA"/>
</dbReference>
<accession>A0A8S2UWW6</accession>
<reference evidence="2" key="1">
    <citation type="submission" date="2021-02" db="EMBL/GenBank/DDBJ databases">
        <authorList>
            <person name="Nowell W R."/>
        </authorList>
    </citation>
    <scope>NUCLEOTIDE SEQUENCE</scope>
</reference>
<feature type="non-terminal residue" evidence="2">
    <location>
        <position position="64"/>
    </location>
</feature>
<comment type="caution">
    <text evidence="2">The sequence shown here is derived from an EMBL/GenBank/DDBJ whole genome shotgun (WGS) entry which is preliminary data.</text>
</comment>
<sequence>MHRAKFSEMIQNQSFVRNKNFHPIDAIVLLGEPISWESSLQVITDLLLTDGNPLVVPVDTSVNR</sequence>
<organism evidence="2 3">
    <name type="scientific">Rotaria magnacalcarata</name>
    <dbReference type="NCBI Taxonomy" id="392030"/>
    <lineage>
        <taxon>Eukaryota</taxon>
        <taxon>Metazoa</taxon>
        <taxon>Spiralia</taxon>
        <taxon>Gnathifera</taxon>
        <taxon>Rotifera</taxon>
        <taxon>Eurotatoria</taxon>
        <taxon>Bdelloidea</taxon>
        <taxon>Philodinida</taxon>
        <taxon>Philodinidae</taxon>
        <taxon>Rotaria</taxon>
    </lineage>
</organism>
<dbReference type="Proteomes" id="UP000676336">
    <property type="component" value="Unassembled WGS sequence"/>
</dbReference>
<gene>
    <name evidence="1" type="ORF">BYL167_LOCUS25024</name>
    <name evidence="2" type="ORF">SMN809_LOCUS27843</name>
</gene>
<dbReference type="EMBL" id="CAJOBI010044680">
    <property type="protein sequence ID" value="CAF4341807.1"/>
    <property type="molecule type" value="Genomic_DNA"/>
</dbReference>
<evidence type="ECO:0000313" key="1">
    <source>
        <dbReference type="EMBL" id="CAF4237355.1"/>
    </source>
</evidence>
<evidence type="ECO:0000313" key="3">
    <source>
        <dbReference type="Proteomes" id="UP000676336"/>
    </source>
</evidence>
<protein>
    <submittedName>
        <fullName evidence="2">Uncharacterized protein</fullName>
    </submittedName>
</protein>
<dbReference type="InterPro" id="IPR023214">
    <property type="entry name" value="HAD_sf"/>
</dbReference>
<dbReference type="Proteomes" id="UP000681967">
    <property type="component" value="Unassembled WGS sequence"/>
</dbReference>